<reference evidence="2 3" key="1">
    <citation type="submission" date="2015-02" db="EMBL/GenBank/DDBJ databases">
        <title>Genome sequence of thermotolerant Streptomyces cyaneogriseus subsp. Noncyanogenus NMWT1, the producer of nematocidal antibiotics nemadectin.</title>
        <authorList>
            <person name="Wang H."/>
            <person name="Li C."/>
            <person name="Xiang W."/>
            <person name="Wang X."/>
        </authorList>
    </citation>
    <scope>NUCLEOTIDE SEQUENCE [LARGE SCALE GENOMIC DNA]</scope>
    <source>
        <strain evidence="2 3">NMWT 1</strain>
    </source>
</reference>
<organism evidence="2 3">
    <name type="scientific">Streptomyces cyaneogriseus subsp. noncyanogenus</name>
    <dbReference type="NCBI Taxonomy" id="477245"/>
    <lineage>
        <taxon>Bacteria</taxon>
        <taxon>Bacillati</taxon>
        <taxon>Actinomycetota</taxon>
        <taxon>Actinomycetes</taxon>
        <taxon>Kitasatosporales</taxon>
        <taxon>Streptomycetaceae</taxon>
        <taxon>Streptomyces</taxon>
    </lineage>
</organism>
<sequence length="124" mass="13827">MSTSSQNPERDEYIAALRKLADWLESNPDAPVPSSDRLLVPLMTNRAVEDFADSHGVTAEIDKDGNASASVPFGPINLHVYGYADWEAWHDQHEEHRARRWAESKGLTIQPRDGAVESVTEATR</sequence>
<gene>
    <name evidence="2" type="ORF">TU94_28140</name>
</gene>
<dbReference type="PATRIC" id="fig|477245.3.peg.5971"/>
<dbReference type="OrthoDB" id="4331893at2"/>
<protein>
    <submittedName>
        <fullName evidence="2">Uncharacterized protein</fullName>
    </submittedName>
</protein>
<feature type="region of interest" description="Disordered" evidence="1">
    <location>
        <begin position="102"/>
        <end position="124"/>
    </location>
</feature>
<dbReference type="EMBL" id="CP010849">
    <property type="protein sequence ID" value="AJP04744.1"/>
    <property type="molecule type" value="Genomic_DNA"/>
</dbReference>
<proteinExistence type="predicted"/>
<evidence type="ECO:0000313" key="3">
    <source>
        <dbReference type="Proteomes" id="UP000032234"/>
    </source>
</evidence>
<dbReference type="AlphaFoldDB" id="A0A0C5G8S3"/>
<evidence type="ECO:0000256" key="1">
    <source>
        <dbReference type="SAM" id="MobiDB-lite"/>
    </source>
</evidence>
<keyword evidence="3" id="KW-1185">Reference proteome</keyword>
<evidence type="ECO:0000313" key="2">
    <source>
        <dbReference type="EMBL" id="AJP04744.1"/>
    </source>
</evidence>
<name>A0A0C5G8S3_9ACTN</name>
<dbReference type="HOGENOM" id="CLU_2002550_0_0_11"/>
<dbReference type="KEGG" id="scw:TU94_28140"/>
<accession>A0A0C5G8S3</accession>
<dbReference type="RefSeq" id="WP_044385794.1">
    <property type="nucleotide sequence ID" value="NZ_CP010849.1"/>
</dbReference>
<dbReference type="Proteomes" id="UP000032234">
    <property type="component" value="Chromosome"/>
</dbReference>